<evidence type="ECO:0000256" key="3">
    <source>
        <dbReference type="ARBA" id="ARBA00022598"/>
    </source>
</evidence>
<gene>
    <name evidence="9" type="ORF">CB5_LOCUS20469</name>
</gene>
<evidence type="ECO:0000256" key="6">
    <source>
        <dbReference type="ARBA" id="ARBA00022917"/>
    </source>
</evidence>
<sequence>MNFPNGAGDSTDLIVAFTMPMASIECHLNLSPSFLFLLLTMLWSWKLVKLRTNNWYIHQMETAESYLDAVKKAGILVDMQERKAKILRDSNLLARSVGGHLTSPGSLLQEVVNLVEAPLPILGQFDASFLELQKIY</sequence>
<dbReference type="PANTHER" id="PTHR30075:SF2">
    <property type="entry name" value="GLYCINE--TRNA LIGASE, CHLOROPLASTIC_MITOCHONDRIAL 2"/>
    <property type="match status" value="1"/>
</dbReference>
<dbReference type="GO" id="GO:0004820">
    <property type="term" value="F:glycine-tRNA ligase activity"/>
    <property type="evidence" value="ECO:0007669"/>
    <property type="project" value="UniProtKB-EC"/>
</dbReference>
<organism evidence="9">
    <name type="scientific">Ananas comosus var. bracteatus</name>
    <name type="common">red pineapple</name>
    <dbReference type="NCBI Taxonomy" id="296719"/>
    <lineage>
        <taxon>Eukaryota</taxon>
        <taxon>Viridiplantae</taxon>
        <taxon>Streptophyta</taxon>
        <taxon>Embryophyta</taxon>
        <taxon>Tracheophyta</taxon>
        <taxon>Spermatophyta</taxon>
        <taxon>Magnoliopsida</taxon>
        <taxon>Liliopsida</taxon>
        <taxon>Poales</taxon>
        <taxon>Bromeliaceae</taxon>
        <taxon>Bromelioideae</taxon>
        <taxon>Ananas</taxon>
    </lineage>
</organism>
<dbReference type="AlphaFoldDB" id="A0A6V7Q2N6"/>
<dbReference type="PANTHER" id="PTHR30075">
    <property type="entry name" value="GLYCYL-TRNA SYNTHETASE"/>
    <property type="match status" value="1"/>
</dbReference>
<dbReference type="EC" id="6.1.1.14" evidence="2"/>
<dbReference type="GO" id="GO:0005739">
    <property type="term" value="C:mitochondrion"/>
    <property type="evidence" value="ECO:0007669"/>
    <property type="project" value="TreeGrafter"/>
</dbReference>
<reference evidence="9" key="1">
    <citation type="submission" date="2020-07" db="EMBL/GenBank/DDBJ databases">
        <authorList>
            <person name="Lin J."/>
        </authorList>
    </citation>
    <scope>NUCLEOTIDE SEQUENCE</scope>
</reference>
<dbReference type="EMBL" id="LR862131">
    <property type="protein sequence ID" value="CAD1837258.1"/>
    <property type="molecule type" value="Genomic_DNA"/>
</dbReference>
<proteinExistence type="inferred from homology"/>
<keyword evidence="7" id="KW-0030">Aminoacyl-tRNA synthetase</keyword>
<dbReference type="GO" id="GO:0005524">
    <property type="term" value="F:ATP binding"/>
    <property type="evidence" value="ECO:0007669"/>
    <property type="project" value="UniProtKB-KW"/>
</dbReference>
<evidence type="ECO:0000256" key="8">
    <source>
        <dbReference type="ARBA" id="ARBA00047937"/>
    </source>
</evidence>
<dbReference type="Pfam" id="PF02092">
    <property type="entry name" value="tRNA_synt_2f"/>
    <property type="match status" value="1"/>
</dbReference>
<evidence type="ECO:0000256" key="4">
    <source>
        <dbReference type="ARBA" id="ARBA00022741"/>
    </source>
</evidence>
<evidence type="ECO:0000256" key="7">
    <source>
        <dbReference type="ARBA" id="ARBA00023146"/>
    </source>
</evidence>
<accession>A0A6V7Q2N6</accession>
<dbReference type="InterPro" id="IPR006194">
    <property type="entry name" value="Gly-tRNA-synth_heterodimer"/>
</dbReference>
<dbReference type="InterPro" id="IPR015944">
    <property type="entry name" value="Gly-tRNA-synth_bsu"/>
</dbReference>
<keyword evidence="4" id="KW-0547">Nucleotide-binding</keyword>
<name>A0A6V7Q2N6_ANACO</name>
<dbReference type="GO" id="GO:0009570">
    <property type="term" value="C:chloroplast stroma"/>
    <property type="evidence" value="ECO:0007669"/>
    <property type="project" value="TreeGrafter"/>
</dbReference>
<keyword evidence="3" id="KW-0436">Ligase</keyword>
<dbReference type="GO" id="GO:0006426">
    <property type="term" value="P:glycyl-tRNA aminoacylation"/>
    <property type="evidence" value="ECO:0007669"/>
    <property type="project" value="InterPro"/>
</dbReference>
<evidence type="ECO:0000313" key="9">
    <source>
        <dbReference type="EMBL" id="CAD1837258.1"/>
    </source>
</evidence>
<evidence type="ECO:0000256" key="2">
    <source>
        <dbReference type="ARBA" id="ARBA00012829"/>
    </source>
</evidence>
<keyword evidence="5" id="KW-0067">ATP-binding</keyword>
<evidence type="ECO:0000256" key="1">
    <source>
        <dbReference type="ARBA" id="ARBA00008226"/>
    </source>
</evidence>
<protein>
    <recommendedName>
        <fullName evidence="2">glycine--tRNA ligase</fullName>
        <ecNumber evidence="2">6.1.1.14</ecNumber>
    </recommendedName>
</protein>
<evidence type="ECO:0000256" key="5">
    <source>
        <dbReference type="ARBA" id="ARBA00022840"/>
    </source>
</evidence>
<comment type="catalytic activity">
    <reaction evidence="8">
        <text>tRNA(Gly) + glycine + ATP = glycyl-tRNA(Gly) + AMP + diphosphate</text>
        <dbReference type="Rhea" id="RHEA:16013"/>
        <dbReference type="Rhea" id="RHEA-COMP:9664"/>
        <dbReference type="Rhea" id="RHEA-COMP:9683"/>
        <dbReference type="ChEBI" id="CHEBI:30616"/>
        <dbReference type="ChEBI" id="CHEBI:33019"/>
        <dbReference type="ChEBI" id="CHEBI:57305"/>
        <dbReference type="ChEBI" id="CHEBI:78442"/>
        <dbReference type="ChEBI" id="CHEBI:78522"/>
        <dbReference type="ChEBI" id="CHEBI:456215"/>
        <dbReference type="EC" id="6.1.1.14"/>
    </reaction>
</comment>
<keyword evidence="6" id="KW-0648">Protein biosynthesis</keyword>
<comment type="similarity">
    <text evidence="1">Belongs to the class-II aminoacyl-tRNA synthetase family.</text>
</comment>